<evidence type="ECO:0000256" key="14">
    <source>
        <dbReference type="ARBA" id="ARBA00023136"/>
    </source>
</evidence>
<feature type="region of interest" description="Disordered" evidence="15">
    <location>
        <begin position="256"/>
        <end position="287"/>
    </location>
</feature>
<dbReference type="GO" id="GO:0046872">
    <property type="term" value="F:metal ion binding"/>
    <property type="evidence" value="ECO:0007669"/>
    <property type="project" value="UniProtKB-KW"/>
</dbReference>
<dbReference type="EMBL" id="NAJM01000004">
    <property type="protein sequence ID" value="RVX74707.1"/>
    <property type="molecule type" value="Genomic_DNA"/>
</dbReference>
<evidence type="ECO:0000256" key="6">
    <source>
        <dbReference type="ARBA" id="ARBA00022692"/>
    </source>
</evidence>
<dbReference type="SMART" id="SM00318">
    <property type="entry name" value="SNc"/>
    <property type="match status" value="1"/>
</dbReference>
<evidence type="ECO:0000256" key="10">
    <source>
        <dbReference type="ARBA" id="ARBA00022801"/>
    </source>
</evidence>
<evidence type="ECO:0000256" key="1">
    <source>
        <dbReference type="ARBA" id="ARBA00004167"/>
    </source>
</evidence>
<dbReference type="OrthoDB" id="430293at2759"/>
<evidence type="ECO:0000256" key="11">
    <source>
        <dbReference type="ARBA" id="ARBA00022837"/>
    </source>
</evidence>
<organism evidence="17 18">
    <name type="scientific">Exophiala mesophila</name>
    <name type="common">Black yeast-like fungus</name>
    <dbReference type="NCBI Taxonomy" id="212818"/>
    <lineage>
        <taxon>Eukaryota</taxon>
        <taxon>Fungi</taxon>
        <taxon>Dikarya</taxon>
        <taxon>Ascomycota</taxon>
        <taxon>Pezizomycotina</taxon>
        <taxon>Eurotiomycetes</taxon>
        <taxon>Chaetothyriomycetidae</taxon>
        <taxon>Chaetothyriales</taxon>
        <taxon>Herpotrichiellaceae</taxon>
        <taxon>Exophiala</taxon>
    </lineage>
</organism>
<dbReference type="VEuPathDB" id="FungiDB:PV10_07091"/>
<evidence type="ECO:0000313" key="17">
    <source>
        <dbReference type="EMBL" id="RVX74707.1"/>
    </source>
</evidence>
<dbReference type="SUPFAM" id="SSF50199">
    <property type="entry name" value="Staphylococcal nuclease"/>
    <property type="match status" value="1"/>
</dbReference>
<feature type="compositionally biased region" description="Basic and acidic residues" evidence="15">
    <location>
        <begin position="263"/>
        <end position="275"/>
    </location>
</feature>
<evidence type="ECO:0000256" key="12">
    <source>
        <dbReference type="ARBA" id="ARBA00022989"/>
    </source>
</evidence>
<keyword evidence="10" id="KW-0378">Hydrolase</keyword>
<feature type="region of interest" description="Disordered" evidence="15">
    <location>
        <begin position="1"/>
        <end position="54"/>
    </location>
</feature>
<dbReference type="PANTHER" id="PTHR12302:SF3">
    <property type="entry name" value="SERINE_THREONINE-PROTEIN KINASE 31"/>
    <property type="match status" value="1"/>
</dbReference>
<keyword evidence="13" id="KW-0496">Mitochondrion</keyword>
<evidence type="ECO:0000259" key="16">
    <source>
        <dbReference type="PROSITE" id="PS50830"/>
    </source>
</evidence>
<sequence length="287" mass="32605">MQWPKLWSSRKDEASEPESLSSKASEKLKSATEAISSAVDSTTQHARDQENSPLAAFKEPQTVIATVILTTASLGFFRFYKSYLRRIPQATNINPAFLRRRSLLGKVTSVGDGDNFRIYHTPGGRLAGWGWLPGRHVPSDKKDLKDQTIHVRIAGIDAPELAHFGRPAQPYGQEALDWLTSYIGGRRVRAYVYKIDQYSRVVGTAYVWKWFWRRDVGLQMLRAGMATVYEAKSGVEFGEGLESKYRKAEWWAKTKRKGMWGGRKKDFESPREYKARHGMGAPQDKSK</sequence>
<dbReference type="GO" id="GO:0005739">
    <property type="term" value="C:mitochondrion"/>
    <property type="evidence" value="ECO:0007669"/>
    <property type="project" value="UniProtKB-SubCell"/>
</dbReference>
<evidence type="ECO:0000256" key="9">
    <source>
        <dbReference type="ARBA" id="ARBA00022759"/>
    </source>
</evidence>
<protein>
    <recommendedName>
        <fullName evidence="4">Probable endonuclease LCL3</fullName>
    </recommendedName>
    <alternativeName>
        <fullName evidence="5">Probable endonuclease lcl3</fullName>
    </alternativeName>
</protein>
<evidence type="ECO:0000256" key="13">
    <source>
        <dbReference type="ARBA" id="ARBA00023128"/>
    </source>
</evidence>
<evidence type="ECO:0000256" key="15">
    <source>
        <dbReference type="SAM" id="MobiDB-lite"/>
    </source>
</evidence>
<feature type="domain" description="TNase-like" evidence="16">
    <location>
        <begin position="101"/>
        <end position="262"/>
    </location>
</feature>
<dbReference type="PROSITE" id="PS50830">
    <property type="entry name" value="TNASE_3"/>
    <property type="match status" value="1"/>
</dbReference>
<dbReference type="Pfam" id="PF00565">
    <property type="entry name" value="SNase"/>
    <property type="match status" value="1"/>
</dbReference>
<evidence type="ECO:0000256" key="7">
    <source>
        <dbReference type="ARBA" id="ARBA00022722"/>
    </source>
</evidence>
<dbReference type="PANTHER" id="PTHR12302">
    <property type="entry name" value="EBNA2 BINDING PROTEIN P100"/>
    <property type="match status" value="1"/>
</dbReference>
<dbReference type="GO" id="GO:0004519">
    <property type="term" value="F:endonuclease activity"/>
    <property type="evidence" value="ECO:0007669"/>
    <property type="project" value="UniProtKB-KW"/>
</dbReference>
<evidence type="ECO:0000256" key="5">
    <source>
        <dbReference type="ARBA" id="ARBA00014651"/>
    </source>
</evidence>
<name>A0A438NG57_EXOME</name>
<keyword evidence="14" id="KW-0472">Membrane</keyword>
<keyword evidence="11" id="KW-0106">Calcium</keyword>
<dbReference type="GO" id="GO:0016020">
    <property type="term" value="C:membrane"/>
    <property type="evidence" value="ECO:0007669"/>
    <property type="project" value="UniProtKB-SubCell"/>
</dbReference>
<evidence type="ECO:0000256" key="8">
    <source>
        <dbReference type="ARBA" id="ARBA00022723"/>
    </source>
</evidence>
<keyword evidence="12" id="KW-1133">Transmembrane helix</keyword>
<dbReference type="Proteomes" id="UP000288859">
    <property type="component" value="Unassembled WGS sequence"/>
</dbReference>
<keyword evidence="9" id="KW-0255">Endonuclease</keyword>
<keyword evidence="8" id="KW-0479">Metal-binding</keyword>
<accession>A0A438NG57</accession>
<proteinExistence type="inferred from homology"/>
<dbReference type="AlphaFoldDB" id="A0A438NG57"/>
<gene>
    <name evidence="17" type="ORF">B0A52_01834</name>
</gene>
<dbReference type="InterPro" id="IPR035437">
    <property type="entry name" value="SNase_OB-fold_sf"/>
</dbReference>
<dbReference type="InterPro" id="IPR016071">
    <property type="entry name" value="Staphylococal_nuclease_OB-fold"/>
</dbReference>
<reference evidence="17 18" key="1">
    <citation type="submission" date="2017-03" db="EMBL/GenBank/DDBJ databases">
        <title>Genomes of endolithic fungi from Antarctica.</title>
        <authorList>
            <person name="Coleine C."/>
            <person name="Masonjones S."/>
            <person name="Stajich J.E."/>
        </authorList>
    </citation>
    <scope>NUCLEOTIDE SEQUENCE [LARGE SCALE GENOMIC DNA]</scope>
    <source>
        <strain evidence="17 18">CCFEE 6314</strain>
    </source>
</reference>
<dbReference type="FunFam" id="2.40.50.90:FF:000029">
    <property type="entry name" value="Probable endonuclease lcl3"/>
    <property type="match status" value="1"/>
</dbReference>
<comment type="similarity">
    <text evidence="3">Belongs to the LCL3 family.</text>
</comment>
<evidence type="ECO:0000313" key="18">
    <source>
        <dbReference type="Proteomes" id="UP000288859"/>
    </source>
</evidence>
<evidence type="ECO:0000256" key="3">
    <source>
        <dbReference type="ARBA" id="ARBA00005435"/>
    </source>
</evidence>
<dbReference type="GO" id="GO:0016787">
    <property type="term" value="F:hydrolase activity"/>
    <property type="evidence" value="ECO:0007669"/>
    <property type="project" value="UniProtKB-KW"/>
</dbReference>
<keyword evidence="7" id="KW-0540">Nuclease</keyword>
<comment type="subcellular location">
    <subcellularLocation>
        <location evidence="1">Membrane</location>
        <topology evidence="1">Single-pass membrane protein</topology>
    </subcellularLocation>
    <subcellularLocation>
        <location evidence="2">Mitochondrion</location>
    </subcellularLocation>
</comment>
<evidence type="ECO:0000256" key="4">
    <source>
        <dbReference type="ARBA" id="ARBA00013404"/>
    </source>
</evidence>
<keyword evidence="6" id="KW-0812">Transmembrane</keyword>
<comment type="caution">
    <text evidence="17">The sequence shown here is derived from an EMBL/GenBank/DDBJ whole genome shotgun (WGS) entry which is preliminary data.</text>
</comment>
<evidence type="ECO:0000256" key="2">
    <source>
        <dbReference type="ARBA" id="ARBA00004173"/>
    </source>
</evidence>
<dbReference type="Gene3D" id="2.40.50.90">
    <property type="match status" value="1"/>
</dbReference>